<evidence type="ECO:0008006" key="4">
    <source>
        <dbReference type="Google" id="ProtNLM"/>
    </source>
</evidence>
<feature type="chain" id="PRO_5046012370" description="UrcA family protein" evidence="1">
    <location>
        <begin position="25"/>
        <end position="138"/>
    </location>
</feature>
<evidence type="ECO:0000256" key="1">
    <source>
        <dbReference type="SAM" id="SignalP"/>
    </source>
</evidence>
<evidence type="ECO:0000313" key="3">
    <source>
        <dbReference type="Proteomes" id="UP000516134"/>
    </source>
</evidence>
<keyword evidence="3" id="KW-1185">Reference proteome</keyword>
<organism evidence="2 3">
    <name type="scientific">Sphingomonas daechungensis</name>
    <dbReference type="NCBI Taxonomy" id="1176646"/>
    <lineage>
        <taxon>Bacteria</taxon>
        <taxon>Pseudomonadati</taxon>
        <taxon>Pseudomonadota</taxon>
        <taxon>Alphaproteobacteria</taxon>
        <taxon>Sphingomonadales</taxon>
        <taxon>Sphingomonadaceae</taxon>
        <taxon>Sphingomonas</taxon>
    </lineage>
</organism>
<name>A0ABX6T803_9SPHN</name>
<dbReference type="RefSeq" id="WP_187715228.1">
    <property type="nucleotide sequence ID" value="NZ_BAABJC010000001.1"/>
</dbReference>
<dbReference type="Proteomes" id="UP000516134">
    <property type="component" value="Chromosome"/>
</dbReference>
<dbReference type="EMBL" id="CP060780">
    <property type="protein sequence ID" value="QNP43803.1"/>
    <property type="molecule type" value="Genomic_DNA"/>
</dbReference>
<accession>A0ABX6T803</accession>
<sequence>MTKLAAPLAAAALFVGFASAPVAAQNDSSTQDSKQRISEIIVFGTDPCPRSTDDEVVVCSRVPESYRYRMPEAYRPGGSYQQRQAWANKAKSLERVGRTGIQSCSPVGPAGYTGCLDQMINSARQESDDDYRAGTAPK</sequence>
<reference evidence="2 3" key="1">
    <citation type="submission" date="2020-08" db="EMBL/GenBank/DDBJ databases">
        <title>Genome sequence of Sphingomonas daechungensis KACC 18115T.</title>
        <authorList>
            <person name="Hyun D.-W."/>
            <person name="Bae J.-W."/>
        </authorList>
    </citation>
    <scope>NUCLEOTIDE SEQUENCE [LARGE SCALE GENOMIC DNA]</scope>
    <source>
        <strain evidence="2 3">KACC 18115</strain>
    </source>
</reference>
<feature type="signal peptide" evidence="1">
    <location>
        <begin position="1"/>
        <end position="24"/>
    </location>
</feature>
<keyword evidence="1" id="KW-0732">Signal</keyword>
<proteinExistence type="predicted"/>
<protein>
    <recommendedName>
        <fullName evidence="4">UrcA family protein</fullName>
    </recommendedName>
</protein>
<gene>
    <name evidence="2" type="ORF">H9L15_03905</name>
</gene>
<evidence type="ECO:0000313" key="2">
    <source>
        <dbReference type="EMBL" id="QNP43803.1"/>
    </source>
</evidence>